<evidence type="ECO:0000313" key="3">
    <source>
        <dbReference type="EMBL" id="TCN18029.1"/>
    </source>
</evidence>
<evidence type="ECO:0000256" key="1">
    <source>
        <dbReference type="ARBA" id="ARBA00009437"/>
    </source>
</evidence>
<dbReference type="InterPro" id="IPR005119">
    <property type="entry name" value="LysR_subst-bd"/>
</dbReference>
<dbReference type="SUPFAM" id="SSF53850">
    <property type="entry name" value="Periplasmic binding protein-like II"/>
    <property type="match status" value="1"/>
</dbReference>
<dbReference type="EMBL" id="SLVU01000035">
    <property type="protein sequence ID" value="TCN18029.1"/>
    <property type="molecule type" value="Genomic_DNA"/>
</dbReference>
<dbReference type="PANTHER" id="PTHR30537">
    <property type="entry name" value="HTH-TYPE TRANSCRIPTIONAL REGULATOR"/>
    <property type="match status" value="1"/>
</dbReference>
<evidence type="ECO:0000313" key="4">
    <source>
        <dbReference type="Proteomes" id="UP000295043"/>
    </source>
</evidence>
<gene>
    <name evidence="3" type="ORF">EV184_1351</name>
</gene>
<dbReference type="Gene3D" id="3.40.190.10">
    <property type="entry name" value="Periplasmic binding protein-like II"/>
    <property type="match status" value="2"/>
</dbReference>
<proteinExistence type="inferred from homology"/>
<dbReference type="PANTHER" id="PTHR30537:SF5">
    <property type="entry name" value="HTH-TYPE TRANSCRIPTIONAL ACTIVATOR TTDR-RELATED"/>
    <property type="match status" value="1"/>
</dbReference>
<dbReference type="Proteomes" id="UP000295043">
    <property type="component" value="Unassembled WGS sequence"/>
</dbReference>
<dbReference type="AlphaFoldDB" id="A0A4R2AYV4"/>
<comment type="caution">
    <text evidence="3">The sequence shown here is derived from an EMBL/GenBank/DDBJ whole genome shotgun (WGS) entry which is preliminary data.</text>
</comment>
<protein>
    <submittedName>
        <fullName evidence="3">LysR substrate binding domain-containing protein</fullName>
    </submittedName>
</protein>
<feature type="domain" description="LysR substrate-binding" evidence="2">
    <location>
        <begin position="14"/>
        <end position="105"/>
    </location>
</feature>
<reference evidence="3 4" key="1">
    <citation type="submission" date="2019-03" db="EMBL/GenBank/DDBJ databases">
        <title>Genomic Encyclopedia of Type Strains, Phase IV (KMG-V): Genome sequencing to study the core and pangenomes of soil and plant-associated prokaryotes.</title>
        <authorList>
            <person name="Whitman W."/>
        </authorList>
    </citation>
    <scope>NUCLEOTIDE SEQUENCE [LARGE SCALE GENOMIC DNA]</scope>
    <source>
        <strain evidence="3 4">23C40</strain>
    </source>
</reference>
<evidence type="ECO:0000259" key="2">
    <source>
        <dbReference type="Pfam" id="PF03466"/>
    </source>
</evidence>
<sequence>MLHSFNAHRKWIGWEEWFDLVGAGSVQAPPNMVLNDYQLVMQGALSGEGIALGWNFSAQLLLRNKRLVKPLDVSVRTGGAFFLVANQRRAEQENLDILVAWLLSQTRL</sequence>
<accession>A0A4R2AYV4</accession>
<comment type="similarity">
    <text evidence="1">Belongs to the LysR transcriptional regulatory family.</text>
</comment>
<name>A0A4R2AYV4_9HYPH</name>
<dbReference type="Pfam" id="PF03466">
    <property type="entry name" value="LysR_substrate"/>
    <property type="match status" value="1"/>
</dbReference>
<dbReference type="InterPro" id="IPR058163">
    <property type="entry name" value="LysR-type_TF_proteobact-type"/>
</dbReference>
<organism evidence="3 4">
    <name type="scientific">Sinorhizobium americanum</name>
    <dbReference type="NCBI Taxonomy" id="194963"/>
    <lineage>
        <taxon>Bacteria</taxon>
        <taxon>Pseudomonadati</taxon>
        <taxon>Pseudomonadota</taxon>
        <taxon>Alphaproteobacteria</taxon>
        <taxon>Hyphomicrobiales</taxon>
        <taxon>Rhizobiaceae</taxon>
        <taxon>Sinorhizobium/Ensifer group</taxon>
        <taxon>Sinorhizobium</taxon>
    </lineage>
</organism>